<protein>
    <recommendedName>
        <fullName evidence="5">MYND-type domain-containing protein</fullName>
    </recommendedName>
</protein>
<keyword evidence="1" id="KW-0479">Metal-binding</keyword>
<gene>
    <name evidence="6" type="ORF">BT96DRAFT_341001</name>
</gene>
<organism evidence="6 7">
    <name type="scientific">Gymnopus androsaceus JB14</name>
    <dbReference type="NCBI Taxonomy" id="1447944"/>
    <lineage>
        <taxon>Eukaryota</taxon>
        <taxon>Fungi</taxon>
        <taxon>Dikarya</taxon>
        <taxon>Basidiomycota</taxon>
        <taxon>Agaricomycotina</taxon>
        <taxon>Agaricomycetes</taxon>
        <taxon>Agaricomycetidae</taxon>
        <taxon>Agaricales</taxon>
        <taxon>Marasmiineae</taxon>
        <taxon>Omphalotaceae</taxon>
        <taxon>Gymnopus</taxon>
    </lineage>
</organism>
<evidence type="ECO:0000256" key="4">
    <source>
        <dbReference type="PROSITE-ProRule" id="PRU00134"/>
    </source>
</evidence>
<dbReference type="SUPFAM" id="SSF144232">
    <property type="entry name" value="HIT/MYND zinc finger-like"/>
    <property type="match status" value="1"/>
</dbReference>
<dbReference type="Pfam" id="PF01753">
    <property type="entry name" value="zf-MYND"/>
    <property type="match status" value="1"/>
</dbReference>
<keyword evidence="7" id="KW-1185">Reference proteome</keyword>
<sequence>MDPLERHWSKPTKMVPDANTALGKLLAELRRLTSSPDAALQALSSPPPSDLSSSQIKSSLASLVAISDHLLSPQRQLREKIAKRVHKQWTSVFLWLEYFSTHIVLTRSPLSKIAQGHRDLLLYIIPIIFLHQVYIHPAYISISALEDKLCHFVYVNPAAFTLMTRIWLQNMTSRSFGTSTSGLIMDLCLDGIHCYASDSAKAFAVIATLDEHAESICRACLVSITHEISSLKAGFSVDVLNLVVLLKFLQITSVASVSIDTTFINQRTLHCIARCMKAITSPPQHSPLRNEREKLLMCFSQCIAYLAHVAADGLRLRSIKQMIRGKVIYSISDVNSLKLFDDASGRTVNRVRRDLERLFQDITTSLFYHAIMRAFRKTYIDLVMPPFLNKSWEGMLQWHRKMEAQRMEFRANSSIPCSSMLCSRENQCSSSQLLCSGCRYRTYCSVECQKADWKKHRTECKDLLREYLDNDRAGQLITPNPIDRSFFGAFVDMDYEDNTSEIFRV</sequence>
<keyword evidence="3" id="KW-0862">Zinc</keyword>
<name>A0A6A4GYU2_9AGAR</name>
<evidence type="ECO:0000313" key="7">
    <source>
        <dbReference type="Proteomes" id="UP000799118"/>
    </source>
</evidence>
<evidence type="ECO:0000256" key="3">
    <source>
        <dbReference type="ARBA" id="ARBA00022833"/>
    </source>
</evidence>
<keyword evidence="2 4" id="KW-0863">Zinc-finger</keyword>
<dbReference type="OrthoDB" id="432970at2759"/>
<dbReference type="EMBL" id="ML769652">
    <property type="protein sequence ID" value="KAE9390613.1"/>
    <property type="molecule type" value="Genomic_DNA"/>
</dbReference>
<feature type="domain" description="MYND-type" evidence="5">
    <location>
        <begin position="419"/>
        <end position="460"/>
    </location>
</feature>
<dbReference type="AlphaFoldDB" id="A0A6A4GYU2"/>
<dbReference type="InterPro" id="IPR002893">
    <property type="entry name" value="Znf_MYND"/>
</dbReference>
<evidence type="ECO:0000256" key="1">
    <source>
        <dbReference type="ARBA" id="ARBA00022723"/>
    </source>
</evidence>
<accession>A0A6A4GYU2</accession>
<dbReference type="PROSITE" id="PS50865">
    <property type="entry name" value="ZF_MYND_2"/>
    <property type="match status" value="1"/>
</dbReference>
<proteinExistence type="predicted"/>
<evidence type="ECO:0000256" key="2">
    <source>
        <dbReference type="ARBA" id="ARBA00022771"/>
    </source>
</evidence>
<reference evidence="6" key="1">
    <citation type="journal article" date="2019" name="Environ. Microbiol.">
        <title>Fungal ecological strategies reflected in gene transcription - a case study of two litter decomposers.</title>
        <authorList>
            <person name="Barbi F."/>
            <person name="Kohler A."/>
            <person name="Barry K."/>
            <person name="Baskaran P."/>
            <person name="Daum C."/>
            <person name="Fauchery L."/>
            <person name="Ihrmark K."/>
            <person name="Kuo A."/>
            <person name="LaButti K."/>
            <person name="Lipzen A."/>
            <person name="Morin E."/>
            <person name="Grigoriev I.V."/>
            <person name="Henrissat B."/>
            <person name="Lindahl B."/>
            <person name="Martin F."/>
        </authorList>
    </citation>
    <scope>NUCLEOTIDE SEQUENCE</scope>
    <source>
        <strain evidence="6">JB14</strain>
    </source>
</reference>
<dbReference type="Proteomes" id="UP000799118">
    <property type="component" value="Unassembled WGS sequence"/>
</dbReference>
<evidence type="ECO:0000313" key="6">
    <source>
        <dbReference type="EMBL" id="KAE9390613.1"/>
    </source>
</evidence>
<evidence type="ECO:0000259" key="5">
    <source>
        <dbReference type="PROSITE" id="PS50865"/>
    </source>
</evidence>
<dbReference type="Gene3D" id="6.10.140.2220">
    <property type="match status" value="1"/>
</dbReference>
<dbReference type="GO" id="GO:0008270">
    <property type="term" value="F:zinc ion binding"/>
    <property type="evidence" value="ECO:0007669"/>
    <property type="project" value="UniProtKB-KW"/>
</dbReference>